<dbReference type="Pfam" id="PF16131">
    <property type="entry name" value="Torus"/>
    <property type="match status" value="1"/>
</dbReference>
<evidence type="ECO:0000256" key="8">
    <source>
        <dbReference type="ARBA" id="ARBA00022833"/>
    </source>
</evidence>
<evidence type="ECO:0000259" key="19">
    <source>
        <dbReference type="PROSITE" id="PS50103"/>
    </source>
</evidence>
<dbReference type="PANTHER" id="PTHR14089:SF2">
    <property type="entry name" value="PRE-MRNA-SPLICING FACTOR CWC2"/>
    <property type="match status" value="1"/>
</dbReference>
<dbReference type="STRING" id="5539.A0A3E2GXN6"/>
<keyword evidence="9 15" id="KW-0694">RNA-binding</keyword>
<dbReference type="PROSITE" id="PS50103">
    <property type="entry name" value="ZF_C3H1"/>
    <property type="match status" value="1"/>
</dbReference>
<keyword evidence="6" id="KW-0747">Spliceosome</keyword>
<evidence type="ECO:0000256" key="10">
    <source>
        <dbReference type="ARBA" id="ARBA00023187"/>
    </source>
</evidence>
<evidence type="ECO:0000256" key="17">
    <source>
        <dbReference type="SAM" id="MobiDB-lite"/>
    </source>
</evidence>
<reference evidence="20 21" key="1">
    <citation type="submission" date="2018-05" db="EMBL/GenBank/DDBJ databases">
        <title>Draft genome sequence of Scytalidium lignicola DSM 105466, a ubiquitous saprotrophic fungus.</title>
        <authorList>
            <person name="Buettner E."/>
            <person name="Gebauer A.M."/>
            <person name="Hofrichter M."/>
            <person name="Liers C."/>
            <person name="Kellner H."/>
        </authorList>
    </citation>
    <scope>NUCLEOTIDE SEQUENCE [LARGE SCALE GENOMIC DNA]</scope>
    <source>
        <strain evidence="20 21">DSM 105466</strain>
    </source>
</reference>
<dbReference type="PANTHER" id="PTHR14089">
    <property type="entry name" value="PRE-MRNA-SPLICING FACTOR RBM22"/>
    <property type="match status" value="1"/>
</dbReference>
<feature type="region of interest" description="Disordered" evidence="17">
    <location>
        <begin position="315"/>
        <end position="349"/>
    </location>
</feature>
<protein>
    <recommendedName>
        <fullName evidence="3">Pre-mRNA-splicing factor CWC2</fullName>
    </recommendedName>
    <alternativeName>
        <fullName evidence="14">Pre-mRNA-splicing factor cwc2</fullName>
    </alternativeName>
</protein>
<keyword evidence="4" id="KW-0507">mRNA processing</keyword>
<comment type="function">
    <text evidence="13">Involved in the first step of pre-mRNA splicing. Required for cell growth and cell cycle control. Plays a role in the levels of the U1, U4, U5 and U6 snRNAs and the maintenance of the U4/U6 snRNA complex. May provide the link between the 'nineteen complex' NTC spliceosome protein complex and the spliceosome through the U6 snRNA. Associates predominantly with U6 snRNAs in assembled active spliceosomes. Binds directly to the internal stem-loop (ISL) domain of the U6 snRNA and to the pre-mRNA intron near the 5' splice site during the activation and catalytic phases of the spliceosome cycle.</text>
</comment>
<dbReference type="GO" id="GO:0008270">
    <property type="term" value="F:zinc ion binding"/>
    <property type="evidence" value="ECO:0007669"/>
    <property type="project" value="UniProtKB-KW"/>
</dbReference>
<dbReference type="InterPro" id="IPR000504">
    <property type="entry name" value="RRM_dom"/>
</dbReference>
<accession>A0A3E2GXN6</accession>
<evidence type="ECO:0000256" key="9">
    <source>
        <dbReference type="ARBA" id="ARBA00022884"/>
    </source>
</evidence>
<feature type="domain" description="RRM" evidence="18">
    <location>
        <begin position="176"/>
        <end position="250"/>
    </location>
</feature>
<sequence length="387" mass="43296">MTEVAALPASLKNMEEHILGANFQEELRPGETILTAKPEREIKKVKKVKKQRPARCQVDAAIFRTDPPPQTGAIFNIWYNKWSGGDRDNTTQTPAKGRCDITRDTGYTQADRTPGSFFCLFFARGLCPKGKDCQYLHRLPTSTDIFSPHIDCFGREKFSSYRDDLGGVGSFMHQNRTIYIGHIHDTPDVEEVIARHFSPWGPVERIRVLNNRGVAFVTYATEAIAEFAKEAMAHQSLDHDEILNIRWATPDPNPLAQAREARRIEEQAAAAIRASLPLDYVVEIEGDRETQKRRKIEGSFGLQGYEAPDDVWFSRNQGVEEGGSDPDPVSSTALEENSANKRKESGDSTFLPDSLILALNKTGGSFRPVKKVKPSGPLIDYDSDDEN</sequence>
<dbReference type="InterPro" id="IPR000571">
    <property type="entry name" value="Znf_CCCH"/>
</dbReference>
<evidence type="ECO:0000256" key="13">
    <source>
        <dbReference type="ARBA" id="ARBA00025224"/>
    </source>
</evidence>
<evidence type="ECO:0000256" key="6">
    <source>
        <dbReference type="ARBA" id="ARBA00022728"/>
    </source>
</evidence>
<feature type="zinc finger region" description="C3H1-type" evidence="16">
    <location>
        <begin position="113"/>
        <end position="140"/>
    </location>
</feature>
<dbReference type="GO" id="GO:0008380">
    <property type="term" value="P:RNA splicing"/>
    <property type="evidence" value="ECO:0007669"/>
    <property type="project" value="UniProtKB-KW"/>
</dbReference>
<evidence type="ECO:0000256" key="14">
    <source>
        <dbReference type="ARBA" id="ARBA00072313"/>
    </source>
</evidence>
<evidence type="ECO:0000256" key="4">
    <source>
        <dbReference type="ARBA" id="ARBA00022664"/>
    </source>
</evidence>
<comment type="subcellular location">
    <subcellularLocation>
        <location evidence="1">Nucleus</location>
    </subcellularLocation>
</comment>
<dbReference type="GO" id="GO:0071007">
    <property type="term" value="C:U2-type catalytic step 2 spliceosome"/>
    <property type="evidence" value="ECO:0007669"/>
    <property type="project" value="TreeGrafter"/>
</dbReference>
<comment type="caution">
    <text evidence="20">The sequence shown here is derived from an EMBL/GenBank/DDBJ whole genome shotgun (WGS) entry which is preliminary data.</text>
</comment>
<feature type="non-terminal residue" evidence="20">
    <location>
        <position position="1"/>
    </location>
</feature>
<evidence type="ECO:0000313" key="20">
    <source>
        <dbReference type="EMBL" id="RFU25523.1"/>
    </source>
</evidence>
<dbReference type="SMART" id="SM00356">
    <property type="entry name" value="ZnF_C3H1"/>
    <property type="match status" value="1"/>
</dbReference>
<keyword evidence="11" id="KW-0539">Nucleus</keyword>
<dbReference type="GO" id="GO:0000974">
    <property type="term" value="C:Prp19 complex"/>
    <property type="evidence" value="ECO:0007669"/>
    <property type="project" value="TreeGrafter"/>
</dbReference>
<dbReference type="Proteomes" id="UP000258309">
    <property type="component" value="Unassembled WGS sequence"/>
</dbReference>
<dbReference type="InterPro" id="IPR012677">
    <property type="entry name" value="Nucleotide-bd_a/b_plait_sf"/>
</dbReference>
<dbReference type="OMA" id="CNIAKDS"/>
<evidence type="ECO:0000313" key="21">
    <source>
        <dbReference type="Proteomes" id="UP000258309"/>
    </source>
</evidence>
<gene>
    <name evidence="20" type="ORF">B7463_g10807</name>
</gene>
<evidence type="ECO:0000256" key="1">
    <source>
        <dbReference type="ARBA" id="ARBA00004123"/>
    </source>
</evidence>
<evidence type="ECO:0000256" key="12">
    <source>
        <dbReference type="ARBA" id="ARBA00023306"/>
    </source>
</evidence>
<dbReference type="CDD" id="cd12360">
    <property type="entry name" value="RRM_cwf2"/>
    <property type="match status" value="1"/>
</dbReference>
<evidence type="ECO:0000256" key="3">
    <source>
        <dbReference type="ARBA" id="ARBA00017295"/>
    </source>
</evidence>
<dbReference type="InterPro" id="IPR032297">
    <property type="entry name" value="Torus"/>
</dbReference>
<evidence type="ECO:0000256" key="5">
    <source>
        <dbReference type="ARBA" id="ARBA00022723"/>
    </source>
</evidence>
<dbReference type="EMBL" id="NCSJ02000326">
    <property type="protein sequence ID" value="RFU25523.1"/>
    <property type="molecule type" value="Genomic_DNA"/>
</dbReference>
<organism evidence="20 21">
    <name type="scientific">Scytalidium lignicola</name>
    <name type="common">Hyphomycete</name>
    <dbReference type="NCBI Taxonomy" id="5539"/>
    <lineage>
        <taxon>Eukaryota</taxon>
        <taxon>Fungi</taxon>
        <taxon>Dikarya</taxon>
        <taxon>Ascomycota</taxon>
        <taxon>Pezizomycotina</taxon>
        <taxon>Leotiomycetes</taxon>
        <taxon>Leotiomycetes incertae sedis</taxon>
        <taxon>Scytalidium</taxon>
    </lineage>
</organism>
<dbReference type="AlphaFoldDB" id="A0A3E2GXN6"/>
<keyword evidence="5 16" id="KW-0479">Metal-binding</keyword>
<dbReference type="SMART" id="SM00360">
    <property type="entry name" value="RRM"/>
    <property type="match status" value="1"/>
</dbReference>
<evidence type="ECO:0000256" key="2">
    <source>
        <dbReference type="ARBA" id="ARBA00008024"/>
    </source>
</evidence>
<keyword evidence="8 16" id="KW-0862">Zinc</keyword>
<proteinExistence type="inferred from homology"/>
<dbReference type="GO" id="GO:0006397">
    <property type="term" value="P:mRNA processing"/>
    <property type="evidence" value="ECO:0007669"/>
    <property type="project" value="UniProtKB-KW"/>
</dbReference>
<evidence type="ECO:0000256" key="7">
    <source>
        <dbReference type="ARBA" id="ARBA00022771"/>
    </source>
</evidence>
<dbReference type="InterPro" id="IPR035979">
    <property type="entry name" value="RBD_domain_sf"/>
</dbReference>
<dbReference type="InterPro" id="IPR039171">
    <property type="entry name" value="Cwc2/Slt11"/>
</dbReference>
<dbReference type="FunFam" id="3.30.70.330:FF:000249">
    <property type="entry name" value="Pre-mRNA-splicing factor CWC2, variant"/>
    <property type="match status" value="1"/>
</dbReference>
<name>A0A3E2GXN6_SCYLI</name>
<dbReference type="InterPro" id="IPR036855">
    <property type="entry name" value="Znf_CCCH_sf"/>
</dbReference>
<dbReference type="Pfam" id="PF00076">
    <property type="entry name" value="RRM_1"/>
    <property type="match status" value="1"/>
</dbReference>
<evidence type="ECO:0000256" key="11">
    <source>
        <dbReference type="ARBA" id="ARBA00023242"/>
    </source>
</evidence>
<feature type="non-terminal residue" evidence="20">
    <location>
        <position position="387"/>
    </location>
</feature>
<dbReference type="SUPFAM" id="SSF54928">
    <property type="entry name" value="RNA-binding domain, RBD"/>
    <property type="match status" value="1"/>
</dbReference>
<keyword evidence="7 16" id="KW-0863">Zinc-finger</keyword>
<dbReference type="InterPro" id="IPR034181">
    <property type="entry name" value="Cwc2_RRM"/>
</dbReference>
<feature type="domain" description="C3H1-type" evidence="19">
    <location>
        <begin position="113"/>
        <end position="140"/>
    </location>
</feature>
<dbReference type="OrthoDB" id="10251848at2759"/>
<dbReference type="Gene3D" id="3.30.70.330">
    <property type="match status" value="1"/>
</dbReference>
<comment type="similarity">
    <text evidence="2">Belongs to the RRM CWC2 family.</text>
</comment>
<feature type="region of interest" description="Disordered" evidence="17">
    <location>
        <begin position="365"/>
        <end position="387"/>
    </location>
</feature>
<keyword evidence="10" id="KW-0508">mRNA splicing</keyword>
<dbReference type="GO" id="GO:0036002">
    <property type="term" value="F:pre-mRNA binding"/>
    <property type="evidence" value="ECO:0007669"/>
    <property type="project" value="TreeGrafter"/>
</dbReference>
<dbReference type="GO" id="GO:0017070">
    <property type="term" value="F:U6 snRNA binding"/>
    <property type="evidence" value="ECO:0007669"/>
    <property type="project" value="TreeGrafter"/>
</dbReference>
<evidence type="ECO:0000256" key="15">
    <source>
        <dbReference type="PROSITE-ProRule" id="PRU00176"/>
    </source>
</evidence>
<keyword evidence="12" id="KW-0131">Cell cycle</keyword>
<dbReference type="GO" id="GO:0071006">
    <property type="term" value="C:U2-type catalytic step 1 spliceosome"/>
    <property type="evidence" value="ECO:0007669"/>
    <property type="project" value="TreeGrafter"/>
</dbReference>
<dbReference type="SUPFAM" id="SSF90229">
    <property type="entry name" value="CCCH zinc finger"/>
    <property type="match status" value="1"/>
</dbReference>
<dbReference type="PROSITE" id="PS50102">
    <property type="entry name" value="RRM"/>
    <property type="match status" value="1"/>
</dbReference>
<keyword evidence="21" id="KW-1185">Reference proteome</keyword>
<evidence type="ECO:0000259" key="18">
    <source>
        <dbReference type="PROSITE" id="PS50102"/>
    </source>
</evidence>
<evidence type="ECO:0000256" key="16">
    <source>
        <dbReference type="PROSITE-ProRule" id="PRU00723"/>
    </source>
</evidence>